<dbReference type="PANTHER" id="PTHR43649:SF12">
    <property type="entry name" value="DIACETYLCHITOBIOSE BINDING PROTEIN DASA"/>
    <property type="match status" value="1"/>
</dbReference>
<dbReference type="RefSeq" id="WP_101290869.1">
    <property type="nucleotide sequence ID" value="NZ_FOUQ01000006.1"/>
</dbReference>
<evidence type="ECO:0000256" key="4">
    <source>
        <dbReference type="SAM" id="SignalP"/>
    </source>
</evidence>
<proteinExistence type="inferred from homology"/>
<comment type="similarity">
    <text evidence="2">Belongs to the bacterial solute-binding protein 1 family.</text>
</comment>
<dbReference type="Proteomes" id="UP000233491">
    <property type="component" value="Unassembled WGS sequence"/>
</dbReference>
<keyword evidence="4" id="KW-0732">Signal</keyword>
<comment type="caution">
    <text evidence="5">The sequence shown here is derived from an EMBL/GenBank/DDBJ whole genome shotgun (WGS) entry which is preliminary data.</text>
</comment>
<evidence type="ECO:0000313" key="5">
    <source>
        <dbReference type="EMBL" id="PKR87746.1"/>
    </source>
</evidence>
<keyword evidence="6" id="KW-1185">Reference proteome</keyword>
<evidence type="ECO:0000256" key="3">
    <source>
        <dbReference type="ARBA" id="ARBA00022764"/>
    </source>
</evidence>
<dbReference type="SUPFAM" id="SSF53850">
    <property type="entry name" value="Periplasmic binding protein-like II"/>
    <property type="match status" value="1"/>
</dbReference>
<dbReference type="InterPro" id="IPR050490">
    <property type="entry name" value="Bact_solute-bd_prot1"/>
</dbReference>
<name>A0A1I4TX41_9HYPH</name>
<keyword evidence="3" id="KW-0574">Periplasm</keyword>
<dbReference type="PANTHER" id="PTHR43649">
    <property type="entry name" value="ARABINOSE-BINDING PROTEIN-RELATED"/>
    <property type="match status" value="1"/>
</dbReference>
<accession>A0A1I4TX41</accession>
<feature type="chain" id="PRO_5015065745" evidence="4">
    <location>
        <begin position="22"/>
        <end position="439"/>
    </location>
</feature>
<dbReference type="CDD" id="cd13585">
    <property type="entry name" value="PBP2_TMBP_like"/>
    <property type="match status" value="1"/>
</dbReference>
<dbReference type="GO" id="GO:0042597">
    <property type="term" value="C:periplasmic space"/>
    <property type="evidence" value="ECO:0007669"/>
    <property type="project" value="UniProtKB-SubCell"/>
</dbReference>
<comment type="subcellular location">
    <subcellularLocation>
        <location evidence="1">Periplasm</location>
    </subcellularLocation>
</comment>
<organism evidence="5 6">
    <name type="scientific">Pleomorphomonas diazotrophica</name>
    <dbReference type="NCBI Taxonomy" id="1166257"/>
    <lineage>
        <taxon>Bacteria</taxon>
        <taxon>Pseudomonadati</taxon>
        <taxon>Pseudomonadota</taxon>
        <taxon>Alphaproteobacteria</taxon>
        <taxon>Hyphomicrobiales</taxon>
        <taxon>Pleomorphomonadaceae</taxon>
        <taxon>Pleomorphomonas</taxon>
    </lineage>
</organism>
<gene>
    <name evidence="5" type="ORF">CXZ10_18645</name>
</gene>
<dbReference type="AlphaFoldDB" id="A0A1I4TX41"/>
<dbReference type="Gene3D" id="3.40.190.10">
    <property type="entry name" value="Periplasmic binding protein-like II"/>
    <property type="match status" value="2"/>
</dbReference>
<dbReference type="EMBL" id="PJNW01000016">
    <property type="protein sequence ID" value="PKR87746.1"/>
    <property type="molecule type" value="Genomic_DNA"/>
</dbReference>
<feature type="signal peptide" evidence="4">
    <location>
        <begin position="1"/>
        <end position="21"/>
    </location>
</feature>
<evidence type="ECO:0000313" key="6">
    <source>
        <dbReference type="Proteomes" id="UP000233491"/>
    </source>
</evidence>
<evidence type="ECO:0000256" key="2">
    <source>
        <dbReference type="ARBA" id="ARBA00008520"/>
    </source>
</evidence>
<dbReference type="OrthoDB" id="9804061at2"/>
<dbReference type="Pfam" id="PF01547">
    <property type="entry name" value="SBP_bac_1"/>
    <property type="match status" value="1"/>
</dbReference>
<protein>
    <submittedName>
        <fullName evidence="5">Sugar ABC transporter substrate-binding protein</fullName>
    </submittedName>
</protein>
<dbReference type="InterPro" id="IPR006059">
    <property type="entry name" value="SBP"/>
</dbReference>
<reference evidence="5 6" key="1">
    <citation type="submission" date="2017-12" db="EMBL/GenBank/DDBJ databases">
        <title>Anaerobic carbon monoxide metabolism by Pleomorphomonas carboxyditropha sp. nov., a new mesophilic hydrogenogenic carboxidotroph.</title>
        <authorList>
            <person name="Esquivel-Elizondo S."/>
            <person name="Krajmalnik-Brown R."/>
        </authorList>
    </citation>
    <scope>NUCLEOTIDE SEQUENCE [LARGE SCALE GENOMIC DNA]</scope>
    <source>
        <strain evidence="5 6">R5-392</strain>
    </source>
</reference>
<sequence>MRFSAVLGVVALIGATGAALPAEVLTIAAVDNADMIRMQELTDDFVAHNPEIHLNWVILEESVLRQKIATDIETHGGQFDIITIGNYEVPIWARQGWLKPLDNLGAAYDEDDLLPPIRKAVSYNGRLYASPFYGESAMLMYRADLFRQAGLEMPPSPTWTFVREAALKLTDKAAGRYGICLRGKAGWGENMALLTAAANSFGARWFDFSWRPEFDTPEWQQTLAFYVSLMQAAGPPDAAFYGYHENLDLFRTGKCAMWADSTVAASTLSDPKTSDVVGRVGYAPFPTYGTLGNHGNWLWTWNLAIPASTTKAGPAQRFIAWATDREYADLVAAHAGWTYAPPGTRVSLYNNPGYRSAAPFSGHTLTAINTANPEQPTVKPAPYTGSQFVAIPEFQHIGNAVGQIFAAAVVGQMSVKEALAAANEMTLREMTRAGYIAPR</sequence>
<evidence type="ECO:0000256" key="1">
    <source>
        <dbReference type="ARBA" id="ARBA00004418"/>
    </source>
</evidence>